<accession>A0A2S8G293</accession>
<dbReference type="GO" id="GO:0003700">
    <property type="term" value="F:DNA-binding transcription factor activity"/>
    <property type="evidence" value="ECO:0007669"/>
    <property type="project" value="InterPro"/>
</dbReference>
<dbReference type="OrthoDB" id="464481at2"/>
<sequence>MLECGTTPCYRYADCAKAQPHDWHELVGQFDYMIERLQDLNFLHLFYFWVAVRQGSITAACEHLHLSQPTVSSQIKKLEKSLGHQLFDRSGRELQLTEVGSMVMEYADEIFSTGREMLGSLRGMEAEQTLRLSVGVPMYVPKLITYRLLEVALHFPTPVQIDYHQAPMEELVDDLVHHRHDVIISDRPIPSAGKASSFNHPLGDCAIAFCAVKPMAEQLRADFPRSLQRAPLLLPSPNTALRRSLDHWFDQNDICPKIIAQFDDSAMLKEFGSGGAGVFPTPVAVIDRVCQQYNVELVGTLEEVRSHFFAITTQRKLIHPVVVAISAEAPKILLDMRKGNRLTE</sequence>
<dbReference type="Proteomes" id="UP000239388">
    <property type="component" value="Unassembled WGS sequence"/>
</dbReference>
<dbReference type="InterPro" id="IPR005119">
    <property type="entry name" value="LysR_subst-bd"/>
</dbReference>
<dbReference type="PROSITE" id="PS50931">
    <property type="entry name" value="HTH_LYSR"/>
    <property type="match status" value="1"/>
</dbReference>
<dbReference type="SUPFAM" id="SSF53850">
    <property type="entry name" value="Periplasmic binding protein-like II"/>
    <property type="match status" value="1"/>
</dbReference>
<dbReference type="Gene3D" id="3.40.190.290">
    <property type="match status" value="1"/>
</dbReference>
<dbReference type="InterPro" id="IPR036390">
    <property type="entry name" value="WH_DNA-bd_sf"/>
</dbReference>
<dbReference type="InterPro" id="IPR036388">
    <property type="entry name" value="WH-like_DNA-bd_sf"/>
</dbReference>
<dbReference type="PRINTS" id="PR00039">
    <property type="entry name" value="HTHLYSR"/>
</dbReference>
<dbReference type="EMBL" id="PUIB01000011">
    <property type="protein sequence ID" value="PQO38381.1"/>
    <property type="molecule type" value="Genomic_DNA"/>
</dbReference>
<dbReference type="Pfam" id="PF03466">
    <property type="entry name" value="LysR_substrate"/>
    <property type="match status" value="1"/>
</dbReference>
<dbReference type="Gene3D" id="1.10.10.10">
    <property type="entry name" value="Winged helix-like DNA-binding domain superfamily/Winged helix DNA-binding domain"/>
    <property type="match status" value="1"/>
</dbReference>
<dbReference type="PANTHER" id="PTHR30293">
    <property type="entry name" value="TRANSCRIPTIONAL REGULATORY PROTEIN NAC-RELATED"/>
    <property type="match status" value="1"/>
</dbReference>
<dbReference type="Pfam" id="PF00126">
    <property type="entry name" value="HTH_1"/>
    <property type="match status" value="1"/>
</dbReference>
<dbReference type="SUPFAM" id="SSF46785">
    <property type="entry name" value="Winged helix' DNA-binding domain"/>
    <property type="match status" value="1"/>
</dbReference>
<name>A0A2S8G293_9BACT</name>
<dbReference type="GO" id="GO:2000142">
    <property type="term" value="P:regulation of DNA-templated transcription initiation"/>
    <property type="evidence" value="ECO:0007669"/>
    <property type="project" value="TreeGrafter"/>
</dbReference>
<proteinExistence type="inferred from homology"/>
<keyword evidence="5" id="KW-0804">Transcription</keyword>
<dbReference type="FunFam" id="1.10.10.10:FF:000001">
    <property type="entry name" value="LysR family transcriptional regulator"/>
    <property type="match status" value="1"/>
</dbReference>
<dbReference type="PANTHER" id="PTHR30293:SF2">
    <property type="entry name" value="TRANSCRIPTIONAL ACTIVATOR PROTEIN NHAR"/>
    <property type="match status" value="1"/>
</dbReference>
<feature type="domain" description="HTH lysR-type" evidence="6">
    <location>
        <begin position="40"/>
        <end position="97"/>
    </location>
</feature>
<protein>
    <submittedName>
        <fullName evidence="7">LysR family transcriptional regulator</fullName>
    </submittedName>
</protein>
<evidence type="ECO:0000256" key="3">
    <source>
        <dbReference type="ARBA" id="ARBA00023125"/>
    </source>
</evidence>
<evidence type="ECO:0000256" key="4">
    <source>
        <dbReference type="ARBA" id="ARBA00023159"/>
    </source>
</evidence>
<gene>
    <name evidence="7" type="ORF">C5Y98_09975</name>
</gene>
<evidence type="ECO:0000313" key="8">
    <source>
        <dbReference type="Proteomes" id="UP000239388"/>
    </source>
</evidence>
<evidence type="ECO:0000256" key="2">
    <source>
        <dbReference type="ARBA" id="ARBA00023015"/>
    </source>
</evidence>
<keyword evidence="2" id="KW-0805">Transcription regulation</keyword>
<dbReference type="GO" id="GO:0003677">
    <property type="term" value="F:DNA binding"/>
    <property type="evidence" value="ECO:0007669"/>
    <property type="project" value="UniProtKB-KW"/>
</dbReference>
<keyword evidence="3" id="KW-0238">DNA-binding</keyword>
<dbReference type="InterPro" id="IPR000847">
    <property type="entry name" value="LysR_HTH_N"/>
</dbReference>
<evidence type="ECO:0000256" key="1">
    <source>
        <dbReference type="ARBA" id="ARBA00009437"/>
    </source>
</evidence>
<dbReference type="RefSeq" id="WP_105353732.1">
    <property type="nucleotide sequence ID" value="NZ_PUIB01000011.1"/>
</dbReference>
<organism evidence="7 8">
    <name type="scientific">Blastopirellula marina</name>
    <dbReference type="NCBI Taxonomy" id="124"/>
    <lineage>
        <taxon>Bacteria</taxon>
        <taxon>Pseudomonadati</taxon>
        <taxon>Planctomycetota</taxon>
        <taxon>Planctomycetia</taxon>
        <taxon>Pirellulales</taxon>
        <taxon>Pirellulaceae</taxon>
        <taxon>Blastopirellula</taxon>
    </lineage>
</organism>
<evidence type="ECO:0000256" key="5">
    <source>
        <dbReference type="ARBA" id="ARBA00023163"/>
    </source>
</evidence>
<comment type="similarity">
    <text evidence="1">Belongs to the LysR transcriptional regulatory family.</text>
</comment>
<comment type="caution">
    <text evidence="7">The sequence shown here is derived from an EMBL/GenBank/DDBJ whole genome shotgun (WGS) entry which is preliminary data.</text>
</comment>
<dbReference type="AlphaFoldDB" id="A0A2S8G293"/>
<evidence type="ECO:0000259" key="6">
    <source>
        <dbReference type="PROSITE" id="PS50931"/>
    </source>
</evidence>
<evidence type="ECO:0000313" key="7">
    <source>
        <dbReference type="EMBL" id="PQO38381.1"/>
    </source>
</evidence>
<keyword evidence="4" id="KW-0010">Activator</keyword>
<reference evidence="7 8" key="1">
    <citation type="submission" date="2018-02" db="EMBL/GenBank/DDBJ databases">
        <title>Comparative genomes isolates from brazilian mangrove.</title>
        <authorList>
            <person name="Araujo J.E."/>
            <person name="Taketani R.G."/>
            <person name="Silva M.C.P."/>
            <person name="Loureco M.V."/>
            <person name="Andreote F.D."/>
        </authorList>
    </citation>
    <scope>NUCLEOTIDE SEQUENCE [LARGE SCALE GENOMIC DNA]</scope>
    <source>
        <strain evidence="7 8">NAP PRIS-MGV</strain>
    </source>
</reference>